<gene>
    <name evidence="2" type="ORF">BVC80_1831g109</name>
</gene>
<name>A0A200R772_MACCD</name>
<feature type="region of interest" description="Disordered" evidence="1">
    <location>
        <begin position="619"/>
        <end position="639"/>
    </location>
</feature>
<reference evidence="2 3" key="1">
    <citation type="journal article" date="2017" name="Mol. Plant">
        <title>The Genome of Medicinal Plant Macleaya cordata Provides New Insights into Benzylisoquinoline Alkaloids Metabolism.</title>
        <authorList>
            <person name="Liu X."/>
            <person name="Liu Y."/>
            <person name="Huang P."/>
            <person name="Ma Y."/>
            <person name="Qing Z."/>
            <person name="Tang Q."/>
            <person name="Cao H."/>
            <person name="Cheng P."/>
            <person name="Zheng Y."/>
            <person name="Yuan Z."/>
            <person name="Zhou Y."/>
            <person name="Liu J."/>
            <person name="Tang Z."/>
            <person name="Zhuo Y."/>
            <person name="Zhang Y."/>
            <person name="Yu L."/>
            <person name="Huang J."/>
            <person name="Yang P."/>
            <person name="Peng Q."/>
            <person name="Zhang J."/>
            <person name="Jiang W."/>
            <person name="Zhang Z."/>
            <person name="Lin K."/>
            <person name="Ro D.K."/>
            <person name="Chen X."/>
            <person name="Xiong X."/>
            <person name="Shang Y."/>
            <person name="Huang S."/>
            <person name="Zeng J."/>
        </authorList>
    </citation>
    <scope>NUCLEOTIDE SEQUENCE [LARGE SCALE GENOMIC DNA]</scope>
    <source>
        <strain evidence="3">cv. BLH2017</strain>
        <tissue evidence="2">Root</tissue>
    </source>
</reference>
<evidence type="ECO:0000256" key="1">
    <source>
        <dbReference type="SAM" id="MobiDB-lite"/>
    </source>
</evidence>
<dbReference type="STRING" id="56857.A0A200R772"/>
<dbReference type="OrthoDB" id="778649at2759"/>
<proteinExistence type="predicted"/>
<protein>
    <submittedName>
        <fullName evidence="2">Uncharacterized protein</fullName>
    </submittedName>
</protein>
<comment type="caution">
    <text evidence="2">The sequence shown here is derived from an EMBL/GenBank/DDBJ whole genome shotgun (WGS) entry which is preliminary data.</text>
</comment>
<dbReference type="EMBL" id="MVGT01000435">
    <property type="protein sequence ID" value="OVA18572.1"/>
    <property type="molecule type" value="Genomic_DNA"/>
</dbReference>
<organism evidence="2 3">
    <name type="scientific">Macleaya cordata</name>
    <name type="common">Five-seeded plume-poppy</name>
    <name type="synonym">Bocconia cordata</name>
    <dbReference type="NCBI Taxonomy" id="56857"/>
    <lineage>
        <taxon>Eukaryota</taxon>
        <taxon>Viridiplantae</taxon>
        <taxon>Streptophyta</taxon>
        <taxon>Embryophyta</taxon>
        <taxon>Tracheophyta</taxon>
        <taxon>Spermatophyta</taxon>
        <taxon>Magnoliopsida</taxon>
        <taxon>Ranunculales</taxon>
        <taxon>Papaveraceae</taxon>
        <taxon>Papaveroideae</taxon>
        <taxon>Macleaya</taxon>
    </lineage>
</organism>
<feature type="region of interest" description="Disordered" evidence="1">
    <location>
        <begin position="1"/>
        <end position="81"/>
    </location>
</feature>
<accession>A0A200R772</accession>
<feature type="compositionally biased region" description="Polar residues" evidence="1">
    <location>
        <begin position="364"/>
        <end position="373"/>
    </location>
</feature>
<evidence type="ECO:0000313" key="3">
    <source>
        <dbReference type="Proteomes" id="UP000195402"/>
    </source>
</evidence>
<keyword evidence="3" id="KW-1185">Reference proteome</keyword>
<feature type="region of interest" description="Disordered" evidence="1">
    <location>
        <begin position="107"/>
        <end position="154"/>
    </location>
</feature>
<feature type="region of interest" description="Disordered" evidence="1">
    <location>
        <begin position="364"/>
        <end position="392"/>
    </location>
</feature>
<dbReference type="InParanoid" id="A0A200R772"/>
<dbReference type="PANTHER" id="PTHR34792:SF1">
    <property type="entry name" value="OS02G0121500 PROTEIN"/>
    <property type="match status" value="1"/>
</dbReference>
<dbReference type="InterPro" id="IPR040305">
    <property type="entry name" value="At1g75730-like"/>
</dbReference>
<dbReference type="AlphaFoldDB" id="A0A200R772"/>
<feature type="region of interest" description="Disordered" evidence="1">
    <location>
        <begin position="179"/>
        <end position="223"/>
    </location>
</feature>
<dbReference type="PANTHER" id="PTHR34792">
    <property type="entry name" value="OS02G0121500 PROTEIN"/>
    <property type="match status" value="1"/>
</dbReference>
<sequence length="771" mass="83642">MDKAKKPNRFFSPVKRQLKQSGSNDGGDVNVTERSKREKVKGLSSIGRANLSKENSEIRGGSEGEEELPLSTGGGKRFKVHSKPLNDCNAIDHAAVPRKLRSAMIKRNRESLSPPLPGAKKLRHTPYGTQQPQINGAKKFKQKMKQGGLGQAESIPITKDEEEVVETLYALARMFPNNKPVKSQVDQKVSEAKSPPLRETLDSPVLASEAPKEASTKSHKASISVEATNLPSSVEGSGCDAEKVNCLTESSALDRPTIFGNQKFVLGLSSISSPDPRISLLSKSEHTDDTPMSVAATSGLSIELCHGTRSTQATRNQASCEQKPELWTVAAIATKQEEQSIKENKDSDTRLACIEGTSALSLREGTNTSSSVPGLSMVGSHDSELPRSSSSKVPAWLDSATSSTKPISIGNDVSNEKVNPVMIDRKQSLKKCATHVYISRLIQLHQASEKKPRWPVPPDQIKPNGEKLGATAANSQNGLRNGLHGLISVDDKNGLNGVITIGGSNGSDAGKNMNEVRSGIVKDKQSCDFLSLSTCGGGLRSAAPTNDINHGGNKSESSAQCSVPYLHPIVQHLSLMPFSLHGRSSPYPDQLTVAASQQLKSPQHMGSPFYGPQHLIHADPAKQQQQQQQQHQQQQQQMWAAHYMPGRNPTSNFPKWQNGKHDSPILISCGGQPLQPSSSLRQEVLSSKFPHTVQQQQQQQQQQLYFVSPSSSSRGKMHHHHQHHHLPSGYDGGGGFHADGSSHLKLVCNADHLDMDRDRDDTPALELKLLL</sequence>
<evidence type="ECO:0000313" key="2">
    <source>
        <dbReference type="EMBL" id="OVA18572.1"/>
    </source>
</evidence>
<dbReference type="OMA" id="DCEMGCD"/>
<feature type="compositionally biased region" description="Low complexity" evidence="1">
    <location>
        <begin position="623"/>
        <end position="637"/>
    </location>
</feature>
<feature type="region of interest" description="Disordered" evidence="1">
    <location>
        <begin position="708"/>
        <end position="734"/>
    </location>
</feature>
<dbReference type="Proteomes" id="UP000195402">
    <property type="component" value="Unassembled WGS sequence"/>
</dbReference>
<feature type="compositionally biased region" description="Basic residues" evidence="1">
    <location>
        <begin position="715"/>
        <end position="726"/>
    </location>
</feature>